<evidence type="ECO:0000313" key="1">
    <source>
        <dbReference type="EMBL" id="WLV25484.1"/>
    </source>
</evidence>
<organism evidence="1 2">
    <name type="scientific">Aciduricibacillus chroicocephali</name>
    <dbReference type="NCBI Taxonomy" id="3054939"/>
    <lineage>
        <taxon>Bacteria</taxon>
        <taxon>Bacillati</taxon>
        <taxon>Bacillota</taxon>
        <taxon>Bacilli</taxon>
        <taxon>Bacillales</taxon>
        <taxon>Bacillaceae</taxon>
        <taxon>Aciduricibacillus</taxon>
    </lineage>
</organism>
<dbReference type="Proteomes" id="UP001180087">
    <property type="component" value="Chromosome"/>
</dbReference>
<dbReference type="EMBL" id="CP129113">
    <property type="protein sequence ID" value="WLV25484.1"/>
    <property type="molecule type" value="Genomic_DNA"/>
</dbReference>
<dbReference type="RefSeq" id="WP_348029274.1">
    <property type="nucleotide sequence ID" value="NZ_CP129113.1"/>
</dbReference>
<evidence type="ECO:0000313" key="2">
    <source>
        <dbReference type="Proteomes" id="UP001180087"/>
    </source>
</evidence>
<dbReference type="SUPFAM" id="SSF50346">
    <property type="entry name" value="PRC-barrel domain"/>
    <property type="match status" value="2"/>
</dbReference>
<dbReference type="InterPro" id="IPR011033">
    <property type="entry name" value="PRC_barrel-like_sf"/>
</dbReference>
<proteinExistence type="predicted"/>
<accession>A0ABY9KX90</accession>
<protein>
    <recommendedName>
        <fullName evidence="3">PRC-barrel domain-containing protein</fullName>
    </recommendedName>
</protein>
<keyword evidence="2" id="KW-1185">Reference proteome</keyword>
<sequence length="228" mass="26280">MLALVSELLKCNIEGRDGEIGKVKDIYIDNQQWTIRYVLADTWKTLPGRRVVLSPSSFESLDLKSMLLNINLDKGIVRESPNFTEKSVLTFETEEKLANYYGWPKYWEDVIVSETDGQLQTPLQSNQFGKMHSLHPESEMTHFRVHAADGRLGKIVDMIFDVDKWTVQSFVIKLKYQSETGLVLLSAYEIASIEWVEGDMYVGETLEGLKGRPIYRNEKELHEYLPNL</sequence>
<name>A0ABY9KX90_9BACI</name>
<evidence type="ECO:0008006" key="3">
    <source>
        <dbReference type="Google" id="ProtNLM"/>
    </source>
</evidence>
<dbReference type="Gene3D" id="3.90.50.10">
    <property type="entry name" value="Photosynthetic Reaction Center, subunit H, domain 2"/>
    <property type="match status" value="2"/>
</dbReference>
<gene>
    <name evidence="1" type="ORF">QR721_04545</name>
</gene>
<reference evidence="1" key="1">
    <citation type="submission" date="2023-06" db="EMBL/GenBank/DDBJ databases">
        <title>A Treasure from Seagulls: Isolation and Description of Aciduricobacillus qingdaonensis gen. nov., sp. nov., a Rare Obligately Uric Acid-utilizing Member in the Family Bacillaceae.</title>
        <authorList>
            <person name="Liu W."/>
            <person name="Wang B."/>
        </authorList>
    </citation>
    <scope>NUCLEOTIDE SEQUENCE</scope>
    <source>
        <strain evidence="1">44XB</strain>
    </source>
</reference>
<dbReference type="InterPro" id="IPR014747">
    <property type="entry name" value="Bac_photo_RC_H_C"/>
</dbReference>